<evidence type="ECO:0000256" key="2">
    <source>
        <dbReference type="ARBA" id="ARBA00023125"/>
    </source>
</evidence>
<dbReference type="SUPFAM" id="SSF46785">
    <property type="entry name" value="Winged helix' DNA-binding domain"/>
    <property type="match status" value="1"/>
</dbReference>
<keyword evidence="1" id="KW-0805">Transcription regulation</keyword>
<feature type="domain" description="HTH gntR-type" evidence="4">
    <location>
        <begin position="13"/>
        <end position="80"/>
    </location>
</feature>
<dbReference type="SMART" id="SM00345">
    <property type="entry name" value="HTH_GNTR"/>
    <property type="match status" value="1"/>
</dbReference>
<keyword evidence="2" id="KW-0238">DNA-binding</keyword>
<dbReference type="PANTHER" id="PTHR43537:SF44">
    <property type="entry name" value="GNTR FAMILY REGULATORY PROTEIN"/>
    <property type="match status" value="1"/>
</dbReference>
<sequence length="236" mass="25830">MELRGSATAAPAAVLSEGVIEALGRRIIEGALRPGDRLTLESLQEEYLVSRTVVRESIRTLETLNLVYSKRRVGVVVQPAQRWNVLDARIMRWRLAGQGRASQFRSLTELRSAVEPVAAACAARSAGLEERALLVELAERMRRTGPAGHGEDFLAADIAFHTLLLRSSGNELFASLDYVVREVLEGRTRLGLMPAAPAQAVHRHELIARAVSEGRPAEAQDHTARLLDEVRSAIGD</sequence>
<dbReference type="Gene3D" id="1.10.10.10">
    <property type="entry name" value="Winged helix-like DNA-binding domain superfamily/Winged helix DNA-binding domain"/>
    <property type="match status" value="1"/>
</dbReference>
<evidence type="ECO:0000256" key="1">
    <source>
        <dbReference type="ARBA" id="ARBA00023015"/>
    </source>
</evidence>
<dbReference type="GO" id="GO:0003677">
    <property type="term" value="F:DNA binding"/>
    <property type="evidence" value="ECO:0007669"/>
    <property type="project" value="UniProtKB-KW"/>
</dbReference>
<dbReference type="SUPFAM" id="SSF48008">
    <property type="entry name" value="GntR ligand-binding domain-like"/>
    <property type="match status" value="1"/>
</dbReference>
<organism evidence="5">
    <name type="scientific">Arthrobacter saudimassiliensis</name>
    <dbReference type="NCBI Taxonomy" id="1461584"/>
    <lineage>
        <taxon>Bacteria</taxon>
        <taxon>Bacillati</taxon>
        <taxon>Actinomycetota</taxon>
        <taxon>Actinomycetes</taxon>
        <taxon>Micrococcales</taxon>
        <taxon>Micrococcaceae</taxon>
        <taxon>Arthrobacter</taxon>
    </lineage>
</organism>
<protein>
    <submittedName>
        <fullName evidence="5">HTH-type transcriptional regulator LutR</fullName>
    </submittedName>
</protein>
<dbReference type="CDD" id="cd07377">
    <property type="entry name" value="WHTH_GntR"/>
    <property type="match status" value="1"/>
</dbReference>
<reference evidence="5" key="1">
    <citation type="submission" date="2014-07" db="EMBL/GenBank/DDBJ databases">
        <authorList>
            <person name="Urmite Genomes Urmite Genomes"/>
        </authorList>
    </citation>
    <scope>NUCLEOTIDE SEQUENCE</scope>
    <source>
        <strain evidence="5">11W110_air</strain>
    </source>
</reference>
<evidence type="ECO:0000259" key="4">
    <source>
        <dbReference type="PROSITE" id="PS50949"/>
    </source>
</evidence>
<dbReference type="PROSITE" id="PS50949">
    <property type="entry name" value="HTH_GNTR"/>
    <property type="match status" value="1"/>
</dbReference>
<gene>
    <name evidence="5" type="primary">lutR_2</name>
    <name evidence="5" type="ORF">BN1051_00500</name>
</gene>
<dbReference type="InterPro" id="IPR008920">
    <property type="entry name" value="TF_FadR/GntR_C"/>
</dbReference>
<dbReference type="SMART" id="SM00895">
    <property type="entry name" value="FCD"/>
    <property type="match status" value="1"/>
</dbReference>
<dbReference type="GO" id="GO:0003700">
    <property type="term" value="F:DNA-binding transcription factor activity"/>
    <property type="evidence" value="ECO:0007669"/>
    <property type="project" value="InterPro"/>
</dbReference>
<dbReference type="InterPro" id="IPR011711">
    <property type="entry name" value="GntR_C"/>
</dbReference>
<dbReference type="InterPro" id="IPR000524">
    <property type="entry name" value="Tscrpt_reg_HTH_GntR"/>
</dbReference>
<name>A0A078MP72_9MICC</name>
<dbReference type="Gene3D" id="1.20.120.530">
    <property type="entry name" value="GntR ligand-binding domain-like"/>
    <property type="match status" value="1"/>
</dbReference>
<dbReference type="InterPro" id="IPR036388">
    <property type="entry name" value="WH-like_DNA-bd_sf"/>
</dbReference>
<evidence type="ECO:0000313" key="5">
    <source>
        <dbReference type="EMBL" id="CEA07187.1"/>
    </source>
</evidence>
<dbReference type="InterPro" id="IPR036390">
    <property type="entry name" value="WH_DNA-bd_sf"/>
</dbReference>
<dbReference type="Pfam" id="PF00392">
    <property type="entry name" value="GntR"/>
    <property type="match status" value="1"/>
</dbReference>
<proteinExistence type="predicted"/>
<dbReference type="PATRIC" id="fig|1461584.3.peg.492"/>
<evidence type="ECO:0000256" key="3">
    <source>
        <dbReference type="ARBA" id="ARBA00023163"/>
    </source>
</evidence>
<dbReference type="EMBL" id="LN483070">
    <property type="protein sequence ID" value="CEA07187.1"/>
    <property type="molecule type" value="Genomic_DNA"/>
</dbReference>
<keyword evidence="3" id="KW-0804">Transcription</keyword>
<dbReference type="AlphaFoldDB" id="A0A078MP72"/>
<dbReference type="Pfam" id="PF07729">
    <property type="entry name" value="FCD"/>
    <property type="match status" value="1"/>
</dbReference>
<accession>A0A078MP72</accession>
<dbReference type="PANTHER" id="PTHR43537">
    <property type="entry name" value="TRANSCRIPTIONAL REGULATOR, GNTR FAMILY"/>
    <property type="match status" value="1"/>
</dbReference>